<dbReference type="AlphaFoldDB" id="A0A6G8F399"/>
<evidence type="ECO:0000313" key="2">
    <source>
        <dbReference type="EMBL" id="QIM10805.1"/>
    </source>
</evidence>
<keyword evidence="1" id="KW-0812">Transmembrane</keyword>
<feature type="transmembrane region" description="Helical" evidence="1">
    <location>
        <begin position="6"/>
        <end position="25"/>
    </location>
</feature>
<feature type="transmembrane region" description="Helical" evidence="1">
    <location>
        <begin position="53"/>
        <end position="71"/>
    </location>
</feature>
<reference evidence="2" key="1">
    <citation type="journal article" date="2020" name="J. ISSAAS">
        <title>Lactobacilli and other gastrointestinal microbiota of Peromyscus leucopus, reservoir host for agents of Lyme disease and other zoonoses in North America.</title>
        <authorList>
            <person name="Milovic A."/>
            <person name="Bassam K."/>
            <person name="Shao H."/>
            <person name="Chatzistamou I."/>
            <person name="Tufts D.M."/>
            <person name="Diuk-Wasser M."/>
            <person name="Barbour A.G."/>
        </authorList>
    </citation>
    <scope>NUCLEOTIDE SEQUENCE</scope>
    <source>
        <strain evidence="2">LL71</strain>
    </source>
</reference>
<dbReference type="EMBL" id="MT002444">
    <property type="protein sequence ID" value="QIM10805.1"/>
    <property type="molecule type" value="Genomic_DNA"/>
</dbReference>
<accession>A0A6G8F399</accession>
<proteinExistence type="predicted"/>
<organism evidence="2">
    <name type="scientific">uncultured Muribaculaceae bacterium</name>
    <dbReference type="NCBI Taxonomy" id="2301481"/>
    <lineage>
        <taxon>Bacteria</taxon>
        <taxon>Pseudomonadati</taxon>
        <taxon>Bacteroidota</taxon>
        <taxon>Bacteroidia</taxon>
        <taxon>Bacteroidales</taxon>
        <taxon>Muribaculaceae</taxon>
        <taxon>environmental samples</taxon>
    </lineage>
</organism>
<keyword evidence="1" id="KW-0472">Membrane</keyword>
<evidence type="ECO:0000256" key="1">
    <source>
        <dbReference type="SAM" id="Phobius"/>
    </source>
</evidence>
<gene>
    <name evidence="2" type="ORF">Muribac1_0140</name>
</gene>
<sequence length="72" mass="8165">MSEILIITGIVIALGATLVLLVFGIKQWHMRQNVKDLPMRYNEWLVQYKTKRGYILIAQLIGIIIGIIGLSI</sequence>
<keyword evidence="1" id="KW-1133">Transmembrane helix</keyword>
<protein>
    <submittedName>
        <fullName evidence="2">Uncharacterized protein</fullName>
    </submittedName>
</protein>
<name>A0A6G8F399_9BACT</name>